<protein>
    <recommendedName>
        <fullName evidence="2">ClpX-type ZB domain-containing protein</fullName>
    </recommendedName>
</protein>
<accession>A0A0F9JSF7</accession>
<sequence>MKCNQCGKETDDIRPQEEGVGICIECAFQNESHEKQGETA</sequence>
<gene>
    <name evidence="1" type="ORF">LCGC14_1418580</name>
</gene>
<evidence type="ECO:0000313" key="1">
    <source>
        <dbReference type="EMBL" id="KKM72628.1"/>
    </source>
</evidence>
<dbReference type="EMBL" id="LAZR01009434">
    <property type="protein sequence ID" value="KKM72628.1"/>
    <property type="molecule type" value="Genomic_DNA"/>
</dbReference>
<dbReference type="AlphaFoldDB" id="A0A0F9JSF7"/>
<proteinExistence type="predicted"/>
<name>A0A0F9JSF7_9ZZZZ</name>
<comment type="caution">
    <text evidence="1">The sequence shown here is derived from an EMBL/GenBank/DDBJ whole genome shotgun (WGS) entry which is preliminary data.</text>
</comment>
<reference evidence="1" key="1">
    <citation type="journal article" date="2015" name="Nature">
        <title>Complex archaea that bridge the gap between prokaryotes and eukaryotes.</title>
        <authorList>
            <person name="Spang A."/>
            <person name="Saw J.H."/>
            <person name="Jorgensen S.L."/>
            <person name="Zaremba-Niedzwiedzka K."/>
            <person name="Martijn J."/>
            <person name="Lind A.E."/>
            <person name="van Eijk R."/>
            <person name="Schleper C."/>
            <person name="Guy L."/>
            <person name="Ettema T.J."/>
        </authorList>
    </citation>
    <scope>NUCLEOTIDE SEQUENCE</scope>
</reference>
<organism evidence="1">
    <name type="scientific">marine sediment metagenome</name>
    <dbReference type="NCBI Taxonomy" id="412755"/>
    <lineage>
        <taxon>unclassified sequences</taxon>
        <taxon>metagenomes</taxon>
        <taxon>ecological metagenomes</taxon>
    </lineage>
</organism>
<evidence type="ECO:0008006" key="2">
    <source>
        <dbReference type="Google" id="ProtNLM"/>
    </source>
</evidence>